<reference evidence="1 2" key="1">
    <citation type="submission" date="2017-10" db="EMBL/GenBank/DDBJ databases">
        <title>Genomics of the genus Arcobacter.</title>
        <authorList>
            <person name="Perez-Cataluna A."/>
            <person name="Figueras M.J."/>
        </authorList>
    </citation>
    <scope>NUCLEOTIDE SEQUENCE [LARGE SCALE GENOMIC DNA]</scope>
    <source>
        <strain evidence="1 2">F26</strain>
    </source>
</reference>
<dbReference type="AlphaFoldDB" id="A0A4Q0ZG75"/>
<accession>A0A4Q0ZG75</accession>
<evidence type="ECO:0000313" key="2">
    <source>
        <dbReference type="Proteomes" id="UP000290870"/>
    </source>
</evidence>
<name>A0A4Q0ZG75_9BACT</name>
<protein>
    <submittedName>
        <fullName evidence="1">Uncharacterized protein</fullName>
    </submittedName>
</protein>
<proteinExistence type="predicted"/>
<dbReference type="Proteomes" id="UP000290870">
    <property type="component" value="Unassembled WGS sequence"/>
</dbReference>
<organism evidence="1 2">
    <name type="scientific">Arcobacter cloacae</name>
    <dbReference type="NCBI Taxonomy" id="1054034"/>
    <lineage>
        <taxon>Bacteria</taxon>
        <taxon>Pseudomonadati</taxon>
        <taxon>Campylobacterota</taxon>
        <taxon>Epsilonproteobacteria</taxon>
        <taxon>Campylobacterales</taxon>
        <taxon>Arcobacteraceae</taxon>
        <taxon>Arcobacter</taxon>
    </lineage>
</organism>
<comment type="caution">
    <text evidence="1">The sequence shown here is derived from an EMBL/GenBank/DDBJ whole genome shotgun (WGS) entry which is preliminary data.</text>
</comment>
<evidence type="ECO:0000313" key="1">
    <source>
        <dbReference type="EMBL" id="RXJ85504.1"/>
    </source>
</evidence>
<gene>
    <name evidence="1" type="ORF">CRU90_02690</name>
</gene>
<sequence>MLIIKEYLTSIKLDEENKLLFAYDIKNNFIDEQSEGILSEVNELIYQKISSHFHINPEDFGVQIG</sequence>
<dbReference type="EMBL" id="PDJZ01000002">
    <property type="protein sequence ID" value="RXJ85504.1"/>
    <property type="molecule type" value="Genomic_DNA"/>
</dbReference>